<accession>A0A0H2SQT6</accession>
<gene>
    <name evidence="2" type="ORF">SCHPADRAFT_76172</name>
</gene>
<reference evidence="2 3" key="1">
    <citation type="submission" date="2015-04" db="EMBL/GenBank/DDBJ databases">
        <title>Complete genome sequence of Schizopora paradoxa KUC8140, a cosmopolitan wood degrader in East Asia.</title>
        <authorList>
            <consortium name="DOE Joint Genome Institute"/>
            <person name="Min B."/>
            <person name="Park H."/>
            <person name="Jang Y."/>
            <person name="Kim J.-J."/>
            <person name="Kim K.H."/>
            <person name="Pangilinan J."/>
            <person name="Lipzen A."/>
            <person name="Riley R."/>
            <person name="Grigoriev I.V."/>
            <person name="Spatafora J.W."/>
            <person name="Choi I.-G."/>
        </authorList>
    </citation>
    <scope>NUCLEOTIDE SEQUENCE [LARGE SCALE GENOMIC DNA]</scope>
    <source>
        <strain evidence="2 3">KUC8140</strain>
    </source>
</reference>
<dbReference type="InParanoid" id="A0A0H2SQT6"/>
<sequence length="267" mass="27635">MFIRSVDAQLSNPLNSLPRTAGEHPLSIVARGSSSGGGNSNSGGGNSNSSGGNSNAGGSDSENGGRNERGNEMIGNSSSGPQCPPSQSGVFNISGFSILDDNNATVVYNGSWALVTGQQAVGAFTQHQTFSQNASLFAPFSGSQITVIGTVLNGNETITANYSVDGGPPQTRIVPSNSGCPITIDPFFTMTGLEEGDHNISITVVQVGNRPFMFNFFALEPMASSTSSKEHHAKKLDAGKIAGGVIGGDYATFMRGIVQMTPENNHR</sequence>
<organism evidence="2 3">
    <name type="scientific">Schizopora paradoxa</name>
    <dbReference type="NCBI Taxonomy" id="27342"/>
    <lineage>
        <taxon>Eukaryota</taxon>
        <taxon>Fungi</taxon>
        <taxon>Dikarya</taxon>
        <taxon>Basidiomycota</taxon>
        <taxon>Agaricomycotina</taxon>
        <taxon>Agaricomycetes</taxon>
        <taxon>Hymenochaetales</taxon>
        <taxon>Schizoporaceae</taxon>
        <taxon>Schizopora</taxon>
    </lineage>
</organism>
<dbReference type="Proteomes" id="UP000053477">
    <property type="component" value="Unassembled WGS sequence"/>
</dbReference>
<name>A0A0H2SQT6_9AGAM</name>
<evidence type="ECO:0000256" key="1">
    <source>
        <dbReference type="SAM" id="MobiDB-lite"/>
    </source>
</evidence>
<dbReference type="Gene3D" id="2.60.120.260">
    <property type="entry name" value="Galactose-binding domain-like"/>
    <property type="match status" value="1"/>
</dbReference>
<feature type="compositionally biased region" description="Low complexity" evidence="1">
    <location>
        <begin position="47"/>
        <end position="62"/>
    </location>
</feature>
<evidence type="ECO:0000313" key="2">
    <source>
        <dbReference type="EMBL" id="KLO19411.1"/>
    </source>
</evidence>
<keyword evidence="3" id="KW-1185">Reference proteome</keyword>
<evidence type="ECO:0000313" key="3">
    <source>
        <dbReference type="Proteomes" id="UP000053477"/>
    </source>
</evidence>
<feature type="region of interest" description="Disordered" evidence="1">
    <location>
        <begin position="27"/>
        <end position="86"/>
    </location>
</feature>
<feature type="compositionally biased region" description="Gly residues" evidence="1">
    <location>
        <begin position="34"/>
        <end position="46"/>
    </location>
</feature>
<proteinExistence type="predicted"/>
<dbReference type="EMBL" id="KQ085887">
    <property type="protein sequence ID" value="KLO19411.1"/>
    <property type="molecule type" value="Genomic_DNA"/>
</dbReference>
<dbReference type="OrthoDB" id="3265734at2759"/>
<dbReference type="AlphaFoldDB" id="A0A0H2SQT6"/>
<protein>
    <submittedName>
        <fullName evidence="2">Uncharacterized protein</fullName>
    </submittedName>
</protein>
<feature type="compositionally biased region" description="Low complexity" evidence="1">
    <location>
        <begin position="77"/>
        <end position="86"/>
    </location>
</feature>